<evidence type="ECO:0000259" key="6">
    <source>
        <dbReference type="Pfam" id="PF00724"/>
    </source>
</evidence>
<dbReference type="EMBL" id="MPDM01000001">
    <property type="protein sequence ID" value="OKL50692.1"/>
    <property type="molecule type" value="Genomic_DNA"/>
</dbReference>
<dbReference type="Proteomes" id="UP000186465">
    <property type="component" value="Unassembled WGS sequence"/>
</dbReference>
<dbReference type="InterPro" id="IPR044152">
    <property type="entry name" value="YqjM-like"/>
</dbReference>
<dbReference type="PANTHER" id="PTHR43303">
    <property type="entry name" value="NADPH DEHYDROGENASE C23G7.10C-RELATED"/>
    <property type="match status" value="1"/>
</dbReference>
<evidence type="ECO:0000313" key="7">
    <source>
        <dbReference type="EMBL" id="OKL50692.1"/>
    </source>
</evidence>
<dbReference type="GO" id="GO:0003959">
    <property type="term" value="F:NADPH dehydrogenase activity"/>
    <property type="evidence" value="ECO:0007669"/>
    <property type="project" value="InterPro"/>
</dbReference>
<evidence type="ECO:0000256" key="3">
    <source>
        <dbReference type="ARBA" id="ARBA00022643"/>
    </source>
</evidence>
<dbReference type="Gene3D" id="3.20.20.70">
    <property type="entry name" value="Aldolase class I"/>
    <property type="match status" value="1"/>
</dbReference>
<dbReference type="STRING" id="156892.BM477_01285"/>
<name>A0A1Q5PTA0_9ACTO</name>
<protein>
    <recommendedName>
        <fullName evidence="6">NADH:flavin oxidoreductase/NADH oxidase N-terminal domain-containing protein</fullName>
    </recommendedName>
</protein>
<feature type="domain" description="NADH:flavin oxidoreductase/NADH oxidase N-terminal" evidence="6">
    <location>
        <begin position="1"/>
        <end position="338"/>
    </location>
</feature>
<evidence type="ECO:0000313" key="8">
    <source>
        <dbReference type="Proteomes" id="UP000186465"/>
    </source>
</evidence>
<evidence type="ECO:0000256" key="5">
    <source>
        <dbReference type="ARBA" id="ARBA00023002"/>
    </source>
</evidence>
<gene>
    <name evidence="7" type="ORF">BM477_01285</name>
</gene>
<keyword evidence="2" id="KW-0285">Flavoprotein</keyword>
<comment type="cofactor">
    <cofactor evidence="1">
        <name>FMN</name>
        <dbReference type="ChEBI" id="CHEBI:58210"/>
    </cofactor>
</comment>
<keyword evidence="5" id="KW-0560">Oxidoreductase</keyword>
<dbReference type="InterPro" id="IPR001155">
    <property type="entry name" value="OxRdtase_FMN_N"/>
</dbReference>
<comment type="caution">
    <text evidence="7">The sequence shown here is derived from an EMBL/GenBank/DDBJ whole genome shotgun (WGS) entry which is preliminary data.</text>
</comment>
<accession>A0A1Q5PTA0</accession>
<dbReference type="PANTHER" id="PTHR43303:SF4">
    <property type="entry name" value="NADPH DEHYDROGENASE C23G7.10C-RELATED"/>
    <property type="match status" value="1"/>
</dbReference>
<dbReference type="InterPro" id="IPR013785">
    <property type="entry name" value="Aldolase_TIM"/>
</dbReference>
<organism evidence="7 8">
    <name type="scientific">Boudabousia marimammalium</name>
    <dbReference type="NCBI Taxonomy" id="156892"/>
    <lineage>
        <taxon>Bacteria</taxon>
        <taxon>Bacillati</taxon>
        <taxon>Actinomycetota</taxon>
        <taxon>Actinomycetes</taxon>
        <taxon>Actinomycetales</taxon>
        <taxon>Actinomycetaceae</taxon>
        <taxon>Boudabousia</taxon>
    </lineage>
</organism>
<sequence>MPPMCMYQAAPTGVDQGNPNDFHLAHYGARAQSVAAVIVEATGVVPEGRISNQCLSLGRDDQVPAFARLAHAIHAGGAKAGIQLNHSGRKGAGRPGAELVESARAWNPNYPQQVSEAELSWPLVAPSAVRFSEDYAVPQELTEAQIDEIVEAFGAAARRAADAGFDFVQVHGAHGYLLSSFLSPAANQRTDQYGGSLENRARFLLRVVERVGQYLPVAVRISAVDWQAEGQPGFNLADAQKVAVWLAEHGVFMVNVSTGGNLADAQIPAGPGYQVFAAAAVRQALQEAGFAGVPVSAVGIITSAAQAETVLVSGQADLVEVGRPLLVDPLLGARWRHELGAPPALPPSYVRARF</sequence>
<proteinExistence type="predicted"/>
<dbReference type="SUPFAM" id="SSF51395">
    <property type="entry name" value="FMN-linked oxidoreductases"/>
    <property type="match status" value="1"/>
</dbReference>
<keyword evidence="3" id="KW-0288">FMN</keyword>
<evidence type="ECO:0000256" key="4">
    <source>
        <dbReference type="ARBA" id="ARBA00022857"/>
    </source>
</evidence>
<dbReference type="GO" id="GO:0010181">
    <property type="term" value="F:FMN binding"/>
    <property type="evidence" value="ECO:0007669"/>
    <property type="project" value="InterPro"/>
</dbReference>
<dbReference type="GO" id="GO:0050661">
    <property type="term" value="F:NADP binding"/>
    <property type="evidence" value="ECO:0007669"/>
    <property type="project" value="InterPro"/>
</dbReference>
<keyword evidence="4" id="KW-0521">NADP</keyword>
<evidence type="ECO:0000256" key="1">
    <source>
        <dbReference type="ARBA" id="ARBA00001917"/>
    </source>
</evidence>
<dbReference type="AlphaFoldDB" id="A0A1Q5PTA0"/>
<keyword evidence="8" id="KW-1185">Reference proteome</keyword>
<evidence type="ECO:0000256" key="2">
    <source>
        <dbReference type="ARBA" id="ARBA00022630"/>
    </source>
</evidence>
<reference evidence="8" key="1">
    <citation type="submission" date="2016-11" db="EMBL/GenBank/DDBJ databases">
        <title>Actinomyces gypaetusis sp. nov. isolated from Gypaetus barbatus in Qinghai Tibet Plateau China.</title>
        <authorList>
            <person name="Meng X."/>
        </authorList>
    </citation>
    <scope>NUCLEOTIDE SEQUENCE [LARGE SCALE GENOMIC DNA]</scope>
    <source>
        <strain evidence="8">DSM 15383</strain>
    </source>
</reference>
<dbReference type="Pfam" id="PF00724">
    <property type="entry name" value="Oxidored_FMN"/>
    <property type="match status" value="1"/>
</dbReference>